<evidence type="ECO:0000256" key="5">
    <source>
        <dbReference type="SAM" id="MobiDB-lite"/>
    </source>
</evidence>
<dbReference type="PROSITE" id="PS50016">
    <property type="entry name" value="ZF_PHD_2"/>
    <property type="match status" value="1"/>
</dbReference>
<reference evidence="8" key="2">
    <citation type="journal article" date="2023" name="BMC Genomics">
        <title>Pest status, molecular evolution, and epigenetic factors derived from the genome assembly of Frankliniella fusca, a thysanopteran phytovirus vector.</title>
        <authorList>
            <person name="Catto M.A."/>
            <person name="Labadie P.E."/>
            <person name="Jacobson A.L."/>
            <person name="Kennedy G.G."/>
            <person name="Srinivasan R."/>
            <person name="Hunt B.G."/>
        </authorList>
    </citation>
    <scope>NUCLEOTIDE SEQUENCE</scope>
    <source>
        <strain evidence="8">PL_HMW_Pooled</strain>
    </source>
</reference>
<dbReference type="InterPro" id="IPR011011">
    <property type="entry name" value="Znf_FYVE_PHD"/>
</dbReference>
<dbReference type="PROSITE" id="PS50157">
    <property type="entry name" value="ZINC_FINGER_C2H2_2"/>
    <property type="match status" value="1"/>
</dbReference>
<keyword evidence="3" id="KW-0862">Zinc</keyword>
<dbReference type="EMBL" id="JAHWGI010001437">
    <property type="protein sequence ID" value="KAK3932571.1"/>
    <property type="molecule type" value="Genomic_DNA"/>
</dbReference>
<dbReference type="Gene3D" id="3.30.160.60">
    <property type="entry name" value="Classic Zinc Finger"/>
    <property type="match status" value="1"/>
</dbReference>
<keyword evidence="2 4" id="KW-0863">Zinc-finger</keyword>
<proteinExistence type="predicted"/>
<dbReference type="InterPro" id="IPR052797">
    <property type="entry name" value="RegFact_GeneExpr_CellDeath"/>
</dbReference>
<dbReference type="AlphaFoldDB" id="A0AAE1LTZ6"/>
<organism evidence="8 9">
    <name type="scientific">Frankliniella fusca</name>
    <dbReference type="NCBI Taxonomy" id="407009"/>
    <lineage>
        <taxon>Eukaryota</taxon>
        <taxon>Metazoa</taxon>
        <taxon>Ecdysozoa</taxon>
        <taxon>Arthropoda</taxon>
        <taxon>Hexapoda</taxon>
        <taxon>Insecta</taxon>
        <taxon>Pterygota</taxon>
        <taxon>Neoptera</taxon>
        <taxon>Paraneoptera</taxon>
        <taxon>Thysanoptera</taxon>
        <taxon>Terebrantia</taxon>
        <taxon>Thripoidea</taxon>
        <taxon>Thripidae</taxon>
        <taxon>Frankliniella</taxon>
    </lineage>
</organism>
<feature type="region of interest" description="Disordered" evidence="5">
    <location>
        <begin position="180"/>
        <end position="206"/>
    </location>
</feature>
<dbReference type="InterPro" id="IPR013087">
    <property type="entry name" value="Znf_C2H2_type"/>
</dbReference>
<feature type="region of interest" description="Disordered" evidence="5">
    <location>
        <begin position="246"/>
        <end position="277"/>
    </location>
</feature>
<accession>A0AAE1LTZ6</accession>
<reference evidence="8" key="1">
    <citation type="submission" date="2021-07" db="EMBL/GenBank/DDBJ databases">
        <authorList>
            <person name="Catto M.A."/>
            <person name="Jacobson A."/>
            <person name="Kennedy G."/>
            <person name="Labadie P."/>
            <person name="Hunt B.G."/>
            <person name="Srinivasan R."/>
        </authorList>
    </citation>
    <scope>NUCLEOTIDE SEQUENCE</scope>
    <source>
        <strain evidence="8">PL_HMW_Pooled</strain>
        <tissue evidence="8">Head</tissue>
    </source>
</reference>
<protein>
    <submittedName>
        <fullName evidence="8">Death-inducer obliterator 1</fullName>
    </submittedName>
</protein>
<dbReference type="Gene3D" id="2.60.120.650">
    <property type="entry name" value="Cupin"/>
    <property type="match status" value="1"/>
</dbReference>
<sequence>METLYCVCRQPYDGRQMICCDKCQLWFHAKCMQLTSTQIYSHKTSKWDWHCSVCHPLRGKFIRKGSTKATRTVSHSHDARQGKVAVQGVLAADDQSLVFNFGAGTVSKPSQRAPGTQSKISGSFQSNLTIASTALPPVSGVSVDSRLQTKSHDSKSLFCFGSGLTVAAIASTAHSVDSQSTFSLPVATPTKSISTPSTPTKVTGSSQNISLDLSTASPAAKVPSLIPKSPSIQSISRNLQFSFDEVGDTNQNTASPASGKSVSQKRRSRLSLSNQSCNRKLMPTPAIVPLVRDGLSPVGNKPTDLVTSLHKSEVNSADVLSDGSLSPDFKKPKKISSLKKLCDQNKAEPVPKKQERTETTVKSFSCAQCYSTFSRRDNLERHKKKCDGSVNTKKKSKCLFADCDQRFFKRGPLIQHLQHQHDQKIVPSKTFHFKSDKDFNLWKDGEEVKSFSYFSQNSGAKGNKVYLYCQHDGSAKAHRRQSEPDRKTSRKCRIGQIKAGNICIARMIVTKLDSGSLEVKYFATHSHPLSRHDFAHHPPTTEKNEEINSKIALGVPAVKIWESLQSTDYSRENRTNEKSNSGQRTVVITLSSIKQRIAKQRQMLRYHKEDSQSVLFLIHALRQEPYNPVVLFKPLGKDIEIGPPNLHCLASQMDELFMAGIQTESQRELMVEGAKHILIVDDTHNVTQYDNYKLLTVHTLDRNRRGVAVAHFISNCMKGDVIRYFVEAMRVRCDECGTPLIINCLITDDDSALHNGFELGMNAKIVHILCLWHIDRTFQDNIRDKVMKSYRDSIYIDLKVLILSKNKDEFSKLTSAFLKKYTSSATDFLTYLDKYYFYREEKWTMAYRTDLNHLNINTTSIAESFHNRLKKKRFPNKRMDDHINQLLDLEKMDYIRREREMILGYSVSPQENLVRHARGVAVSIM</sequence>
<evidence type="ECO:0000259" key="6">
    <source>
        <dbReference type="PROSITE" id="PS50016"/>
    </source>
</evidence>
<feature type="compositionally biased region" description="Low complexity" evidence="5">
    <location>
        <begin position="188"/>
        <end position="203"/>
    </location>
</feature>
<evidence type="ECO:0000313" key="9">
    <source>
        <dbReference type="Proteomes" id="UP001219518"/>
    </source>
</evidence>
<dbReference type="GO" id="GO:0008270">
    <property type="term" value="F:zinc ion binding"/>
    <property type="evidence" value="ECO:0007669"/>
    <property type="project" value="UniProtKB-KW"/>
</dbReference>
<dbReference type="PANTHER" id="PTHR33936">
    <property type="entry name" value="PROTEIN CBG17840"/>
    <property type="match status" value="1"/>
</dbReference>
<dbReference type="SUPFAM" id="SSF57903">
    <property type="entry name" value="FYVE/PHD zinc finger"/>
    <property type="match status" value="1"/>
</dbReference>
<comment type="caution">
    <text evidence="8">The sequence shown here is derived from an EMBL/GenBank/DDBJ whole genome shotgun (WGS) entry which is preliminary data.</text>
</comment>
<dbReference type="InterPro" id="IPR001965">
    <property type="entry name" value="Znf_PHD"/>
</dbReference>
<feature type="compositionally biased region" description="Polar residues" evidence="5">
    <location>
        <begin position="248"/>
        <end position="262"/>
    </location>
</feature>
<feature type="domain" description="PHD-type" evidence="6">
    <location>
        <begin position="3"/>
        <end position="57"/>
    </location>
</feature>
<evidence type="ECO:0000259" key="7">
    <source>
        <dbReference type="PROSITE" id="PS50157"/>
    </source>
</evidence>
<gene>
    <name evidence="8" type="ORF">KUF71_013030</name>
</gene>
<keyword evidence="1" id="KW-0479">Metal-binding</keyword>
<dbReference type="SMART" id="SM00249">
    <property type="entry name" value="PHD"/>
    <property type="match status" value="1"/>
</dbReference>
<evidence type="ECO:0000256" key="2">
    <source>
        <dbReference type="ARBA" id="ARBA00022771"/>
    </source>
</evidence>
<evidence type="ECO:0000256" key="1">
    <source>
        <dbReference type="ARBA" id="ARBA00022723"/>
    </source>
</evidence>
<name>A0AAE1LTZ6_9NEOP</name>
<dbReference type="Proteomes" id="UP001219518">
    <property type="component" value="Unassembled WGS sequence"/>
</dbReference>
<evidence type="ECO:0000313" key="8">
    <source>
        <dbReference type="EMBL" id="KAK3932571.1"/>
    </source>
</evidence>
<evidence type="ECO:0000256" key="4">
    <source>
        <dbReference type="PROSITE-ProRule" id="PRU00042"/>
    </source>
</evidence>
<evidence type="ECO:0000256" key="3">
    <source>
        <dbReference type="ARBA" id="ARBA00022833"/>
    </source>
</evidence>
<dbReference type="PANTHER" id="PTHR33936:SF25">
    <property type="entry name" value="C2H2-TYPE DOMAIN-CONTAINING PROTEIN"/>
    <property type="match status" value="1"/>
</dbReference>
<feature type="domain" description="C2H2-type" evidence="7">
    <location>
        <begin position="364"/>
        <end position="396"/>
    </location>
</feature>
<dbReference type="Pfam" id="PF00628">
    <property type="entry name" value="PHD"/>
    <property type="match status" value="1"/>
</dbReference>
<dbReference type="InterPro" id="IPR019786">
    <property type="entry name" value="Zinc_finger_PHD-type_CS"/>
</dbReference>
<dbReference type="InterPro" id="IPR019787">
    <property type="entry name" value="Znf_PHD-finger"/>
</dbReference>
<keyword evidence="9" id="KW-1185">Reference proteome</keyword>
<dbReference type="PROSITE" id="PS01359">
    <property type="entry name" value="ZF_PHD_1"/>
    <property type="match status" value="1"/>
</dbReference>
<dbReference type="PROSITE" id="PS00028">
    <property type="entry name" value="ZINC_FINGER_C2H2_1"/>
    <property type="match status" value="1"/>
</dbReference>